<feature type="transmembrane region" description="Helical" evidence="9">
    <location>
        <begin position="32"/>
        <end position="51"/>
    </location>
</feature>
<gene>
    <name evidence="10" type="ORF">LV89_00951</name>
</gene>
<comment type="caution">
    <text evidence="10">The sequence shown here is derived from an EMBL/GenBank/DDBJ whole genome shotgun (WGS) entry which is preliminary data.</text>
</comment>
<keyword evidence="3" id="KW-1003">Cell membrane</keyword>
<evidence type="ECO:0000256" key="3">
    <source>
        <dbReference type="ARBA" id="ARBA00022475"/>
    </source>
</evidence>
<dbReference type="OrthoDB" id="952702at2"/>
<proteinExistence type="inferred from homology"/>
<evidence type="ECO:0000256" key="2">
    <source>
        <dbReference type="ARBA" id="ARBA00005811"/>
    </source>
</evidence>
<dbReference type="RefSeq" id="WP_109741732.1">
    <property type="nucleotide sequence ID" value="NZ_QGGO01000004.1"/>
</dbReference>
<evidence type="ECO:0000256" key="8">
    <source>
        <dbReference type="SAM" id="MobiDB-lite"/>
    </source>
</evidence>
<keyword evidence="7" id="KW-0653">Protein transport</keyword>
<organism evidence="10 11">
    <name type="scientific">Arcicella aurantiaca</name>
    <dbReference type="NCBI Taxonomy" id="591202"/>
    <lineage>
        <taxon>Bacteria</taxon>
        <taxon>Pseudomonadati</taxon>
        <taxon>Bacteroidota</taxon>
        <taxon>Cytophagia</taxon>
        <taxon>Cytophagales</taxon>
        <taxon>Flectobacillaceae</taxon>
        <taxon>Arcicella</taxon>
    </lineage>
</organism>
<keyword evidence="7" id="KW-0813">Transport</keyword>
<sequence length="168" mass="19033">MAEISASDQAPKGKKRSHKLSTKIDMTPMVDLGFLLITFFMLTTSLMKPVVMQLNMPDKTDRGLSSPVRCSESLNVVIDADNKVHYYQGTECNPTVKTTDFSDKGIREVLFDYKRKIGEAFTVVIKSTDKAKYRNMVDLLDEMVITNNKHYAIVGITKEDEKLLGIRY</sequence>
<dbReference type="InterPro" id="IPR003400">
    <property type="entry name" value="ExbD"/>
</dbReference>
<evidence type="ECO:0000256" key="9">
    <source>
        <dbReference type="SAM" id="Phobius"/>
    </source>
</evidence>
<keyword evidence="6 9" id="KW-0472">Membrane</keyword>
<dbReference type="AlphaFoldDB" id="A0A316EHA3"/>
<evidence type="ECO:0000256" key="5">
    <source>
        <dbReference type="ARBA" id="ARBA00022989"/>
    </source>
</evidence>
<evidence type="ECO:0000313" key="10">
    <source>
        <dbReference type="EMBL" id="PWK28173.1"/>
    </source>
</evidence>
<dbReference type="GO" id="GO:0022857">
    <property type="term" value="F:transmembrane transporter activity"/>
    <property type="evidence" value="ECO:0007669"/>
    <property type="project" value="InterPro"/>
</dbReference>
<evidence type="ECO:0000256" key="4">
    <source>
        <dbReference type="ARBA" id="ARBA00022692"/>
    </source>
</evidence>
<dbReference type="PANTHER" id="PTHR30558">
    <property type="entry name" value="EXBD MEMBRANE COMPONENT OF PMF-DRIVEN MACROMOLECULE IMPORT SYSTEM"/>
    <property type="match status" value="1"/>
</dbReference>
<dbReference type="GO" id="GO:0005886">
    <property type="term" value="C:plasma membrane"/>
    <property type="evidence" value="ECO:0007669"/>
    <property type="project" value="UniProtKB-SubCell"/>
</dbReference>
<evidence type="ECO:0000256" key="1">
    <source>
        <dbReference type="ARBA" id="ARBA00004162"/>
    </source>
</evidence>
<keyword evidence="11" id="KW-1185">Reference proteome</keyword>
<dbReference type="GO" id="GO:0015031">
    <property type="term" value="P:protein transport"/>
    <property type="evidence" value="ECO:0007669"/>
    <property type="project" value="UniProtKB-KW"/>
</dbReference>
<reference evidence="10 11" key="1">
    <citation type="submission" date="2018-05" db="EMBL/GenBank/DDBJ databases">
        <title>Genomic Encyclopedia of Archaeal and Bacterial Type Strains, Phase II (KMG-II): from individual species to whole genera.</title>
        <authorList>
            <person name="Goeker M."/>
        </authorList>
    </citation>
    <scope>NUCLEOTIDE SEQUENCE [LARGE SCALE GENOMIC DNA]</scope>
    <source>
        <strain evidence="10 11">DSM 22214</strain>
    </source>
</reference>
<accession>A0A316EHA3</accession>
<name>A0A316EHA3_9BACT</name>
<feature type="region of interest" description="Disordered" evidence="8">
    <location>
        <begin position="1"/>
        <end position="20"/>
    </location>
</feature>
<dbReference type="Pfam" id="PF02472">
    <property type="entry name" value="ExbD"/>
    <property type="match status" value="1"/>
</dbReference>
<comment type="subcellular location">
    <subcellularLocation>
        <location evidence="1">Cell membrane</location>
        <topology evidence="1">Single-pass membrane protein</topology>
    </subcellularLocation>
    <subcellularLocation>
        <location evidence="7">Cell membrane</location>
        <topology evidence="7">Single-pass type II membrane protein</topology>
    </subcellularLocation>
</comment>
<dbReference type="PANTHER" id="PTHR30558:SF3">
    <property type="entry name" value="BIOPOLYMER TRANSPORT PROTEIN EXBD-RELATED"/>
    <property type="match status" value="1"/>
</dbReference>
<evidence type="ECO:0000256" key="6">
    <source>
        <dbReference type="ARBA" id="ARBA00023136"/>
    </source>
</evidence>
<comment type="similarity">
    <text evidence="2 7">Belongs to the ExbD/TolR family.</text>
</comment>
<dbReference type="Proteomes" id="UP000245489">
    <property type="component" value="Unassembled WGS sequence"/>
</dbReference>
<dbReference type="EMBL" id="QGGO01000004">
    <property type="protein sequence ID" value="PWK28173.1"/>
    <property type="molecule type" value="Genomic_DNA"/>
</dbReference>
<keyword evidence="4 7" id="KW-0812">Transmembrane</keyword>
<protein>
    <submittedName>
        <fullName evidence="10">Biopolymer transport protein ExbD</fullName>
    </submittedName>
</protein>
<evidence type="ECO:0000256" key="7">
    <source>
        <dbReference type="RuleBase" id="RU003879"/>
    </source>
</evidence>
<evidence type="ECO:0000313" key="11">
    <source>
        <dbReference type="Proteomes" id="UP000245489"/>
    </source>
</evidence>
<keyword evidence="5 9" id="KW-1133">Transmembrane helix</keyword>